<keyword evidence="4" id="KW-1185">Reference proteome</keyword>
<sequence length="267" mass="30440">MKNLFFVFILTMSSMALAGVTSPSTVNNSLVEVSGQAKSSTKWIMLNIKKGSYEEEYMVPATAGKFNTTIALQAGSGKYKIKMYQTSNTDRYTTYNSFDSIQVENTDSRDMSFLLPTDVVQSDDPRVVSLVRDVTEAAGTEEEAFQAIYNYIAKTVKYDQVRYKDKSYMTHVYDALSVLENPVAVCSGYANLLAAMSRAYGIRAKVINGKALMSYGWGQHAWNEVYVNDEWKMVDPTWDAGRKYQSYYFMAPERFEKDHHKEMEMRY</sequence>
<dbReference type="InterPro" id="IPR002931">
    <property type="entry name" value="Transglutaminase-like"/>
</dbReference>
<proteinExistence type="predicted"/>
<feature type="chain" id="PRO_5047416387" evidence="1">
    <location>
        <begin position="19"/>
        <end position="267"/>
    </location>
</feature>
<comment type="caution">
    <text evidence="3">The sequence shown here is derived from an EMBL/GenBank/DDBJ whole genome shotgun (WGS) entry which is preliminary data.</text>
</comment>
<feature type="domain" description="Transglutaminase-like" evidence="2">
    <location>
        <begin position="178"/>
        <end position="238"/>
    </location>
</feature>
<evidence type="ECO:0000313" key="4">
    <source>
        <dbReference type="Proteomes" id="UP001302274"/>
    </source>
</evidence>
<feature type="signal peptide" evidence="1">
    <location>
        <begin position="1"/>
        <end position="18"/>
    </location>
</feature>
<evidence type="ECO:0000256" key="1">
    <source>
        <dbReference type="SAM" id="SignalP"/>
    </source>
</evidence>
<dbReference type="PANTHER" id="PTHR46333">
    <property type="entry name" value="CYTOKINESIS PROTEIN 3"/>
    <property type="match status" value="1"/>
</dbReference>
<dbReference type="RefSeq" id="WP_323575582.1">
    <property type="nucleotide sequence ID" value="NZ_JAYGJQ010000001.1"/>
</dbReference>
<organism evidence="3 4">
    <name type="scientific">Bacteriovorax antarcticus</name>
    <dbReference type="NCBI Taxonomy" id="3088717"/>
    <lineage>
        <taxon>Bacteria</taxon>
        <taxon>Pseudomonadati</taxon>
        <taxon>Bdellovibrionota</taxon>
        <taxon>Bacteriovoracia</taxon>
        <taxon>Bacteriovoracales</taxon>
        <taxon>Bacteriovoracaceae</taxon>
        <taxon>Bacteriovorax</taxon>
    </lineage>
</organism>
<keyword evidence="1" id="KW-0732">Signal</keyword>
<evidence type="ECO:0000313" key="3">
    <source>
        <dbReference type="EMBL" id="MEA9355939.1"/>
    </source>
</evidence>
<evidence type="ECO:0000259" key="2">
    <source>
        <dbReference type="SMART" id="SM00460"/>
    </source>
</evidence>
<reference evidence="3 4" key="1">
    <citation type="submission" date="2023-11" db="EMBL/GenBank/DDBJ databases">
        <title>A Novel Polar Bacteriovorax (B. antarcticus) Isolated from the Biocrust in Antarctica.</title>
        <authorList>
            <person name="Mun W."/>
            <person name="Choi S.Y."/>
            <person name="Mitchell R.J."/>
        </authorList>
    </citation>
    <scope>NUCLEOTIDE SEQUENCE [LARGE SCALE GENOMIC DNA]</scope>
    <source>
        <strain evidence="3 4">PP10</strain>
    </source>
</reference>
<gene>
    <name evidence="3" type="ORF">SHI21_06995</name>
</gene>
<dbReference type="PANTHER" id="PTHR46333:SF2">
    <property type="entry name" value="CYTOKINESIS PROTEIN 3"/>
    <property type="match status" value="1"/>
</dbReference>
<dbReference type="InterPro" id="IPR038765">
    <property type="entry name" value="Papain-like_cys_pep_sf"/>
</dbReference>
<dbReference type="EMBL" id="JAYGJQ010000001">
    <property type="protein sequence ID" value="MEA9355939.1"/>
    <property type="molecule type" value="Genomic_DNA"/>
</dbReference>
<name>A0ABU5VSB0_9BACT</name>
<dbReference type="Pfam" id="PF01841">
    <property type="entry name" value="Transglut_core"/>
    <property type="match status" value="1"/>
</dbReference>
<dbReference type="SMART" id="SM00460">
    <property type="entry name" value="TGc"/>
    <property type="match status" value="1"/>
</dbReference>
<dbReference type="SUPFAM" id="SSF54001">
    <property type="entry name" value="Cysteine proteinases"/>
    <property type="match status" value="1"/>
</dbReference>
<accession>A0ABU5VSB0</accession>
<dbReference type="Proteomes" id="UP001302274">
    <property type="component" value="Unassembled WGS sequence"/>
</dbReference>
<dbReference type="Gene3D" id="3.10.620.30">
    <property type="match status" value="1"/>
</dbReference>
<protein>
    <submittedName>
        <fullName evidence="3">Transglutaminase-like domain-containing protein</fullName>
    </submittedName>
</protein>
<dbReference type="InterPro" id="IPR052557">
    <property type="entry name" value="CAP/Cytokinesis_protein"/>
</dbReference>